<evidence type="ECO:0000256" key="1">
    <source>
        <dbReference type="SAM" id="Coils"/>
    </source>
</evidence>
<reference evidence="2" key="1">
    <citation type="journal article" date="2020" name="Stud. Mycol.">
        <title>101 Dothideomycetes genomes: a test case for predicting lifestyles and emergence of pathogens.</title>
        <authorList>
            <person name="Haridas S."/>
            <person name="Albert R."/>
            <person name="Binder M."/>
            <person name="Bloem J."/>
            <person name="Labutti K."/>
            <person name="Salamov A."/>
            <person name="Andreopoulos B."/>
            <person name="Baker S."/>
            <person name="Barry K."/>
            <person name="Bills G."/>
            <person name="Bluhm B."/>
            <person name="Cannon C."/>
            <person name="Castanera R."/>
            <person name="Culley D."/>
            <person name="Daum C."/>
            <person name="Ezra D."/>
            <person name="Gonzalez J."/>
            <person name="Henrissat B."/>
            <person name="Kuo A."/>
            <person name="Liang C."/>
            <person name="Lipzen A."/>
            <person name="Lutzoni F."/>
            <person name="Magnuson J."/>
            <person name="Mondo S."/>
            <person name="Nolan M."/>
            <person name="Ohm R."/>
            <person name="Pangilinan J."/>
            <person name="Park H.-J."/>
            <person name="Ramirez L."/>
            <person name="Alfaro M."/>
            <person name="Sun H."/>
            <person name="Tritt A."/>
            <person name="Yoshinaga Y."/>
            <person name="Zwiers L.-H."/>
            <person name="Turgeon B."/>
            <person name="Goodwin S."/>
            <person name="Spatafora J."/>
            <person name="Crous P."/>
            <person name="Grigoriev I."/>
        </authorList>
    </citation>
    <scope>NUCLEOTIDE SEQUENCE</scope>
    <source>
        <strain evidence="2">CBS 133067</strain>
    </source>
</reference>
<dbReference type="Proteomes" id="UP000799772">
    <property type="component" value="Unassembled WGS sequence"/>
</dbReference>
<comment type="caution">
    <text evidence="2">The sequence shown here is derived from an EMBL/GenBank/DDBJ whole genome shotgun (WGS) entry which is preliminary data.</text>
</comment>
<dbReference type="AlphaFoldDB" id="A0A9P4M0K5"/>
<protein>
    <submittedName>
        <fullName evidence="2">Uncharacterized protein</fullName>
    </submittedName>
</protein>
<accession>A0A9P4M0K5</accession>
<name>A0A9P4M0K5_9PEZI</name>
<evidence type="ECO:0000313" key="3">
    <source>
        <dbReference type="Proteomes" id="UP000799772"/>
    </source>
</evidence>
<keyword evidence="1" id="KW-0175">Coiled coil</keyword>
<organism evidence="2 3">
    <name type="scientific">Rhizodiscina lignyota</name>
    <dbReference type="NCBI Taxonomy" id="1504668"/>
    <lineage>
        <taxon>Eukaryota</taxon>
        <taxon>Fungi</taxon>
        <taxon>Dikarya</taxon>
        <taxon>Ascomycota</taxon>
        <taxon>Pezizomycotina</taxon>
        <taxon>Dothideomycetes</taxon>
        <taxon>Pleosporomycetidae</taxon>
        <taxon>Aulographales</taxon>
        <taxon>Rhizodiscinaceae</taxon>
        <taxon>Rhizodiscina</taxon>
    </lineage>
</organism>
<feature type="coiled-coil region" evidence="1">
    <location>
        <begin position="50"/>
        <end position="77"/>
    </location>
</feature>
<keyword evidence="3" id="KW-1185">Reference proteome</keyword>
<dbReference type="EMBL" id="ML978147">
    <property type="protein sequence ID" value="KAF2092395.1"/>
    <property type="molecule type" value="Genomic_DNA"/>
</dbReference>
<gene>
    <name evidence="2" type="ORF">NA57DRAFT_62506</name>
</gene>
<dbReference type="OrthoDB" id="5581574at2759"/>
<proteinExistence type="predicted"/>
<evidence type="ECO:0000313" key="2">
    <source>
        <dbReference type="EMBL" id="KAF2092395.1"/>
    </source>
</evidence>
<sequence length="393" mass="45194">MSGLFKGLLGTTLKEVGKTVGLDILSAASKAIFKLVVKPKDSNGDFIAKLDQITVSLESVQNDIKQVDDRIADIRLDIKTDLFQPYINNINSLFDQYLGALQFLVQKYCSKGTLDPADFKRTTELGNSIKETVYKNAKNIHVFVAGQDKASLLYLANSHSARNSKDFMCHFIRMKTVLVSLCLVQLKAINLLEYAYADPDVYFEESKSLIANVDQNIVDQQDFFIKTIGPAVYEVSMKFMRNPSAHLPIRFFRPGKKGIHSGNQYYIGYWVDENFQPWTLEPHEKIDITNPDKVNFFQLRETKEGKVMKVSGSPYRVVRADFDRPDYDRMSRWVIRATDTGFYRLRYDGGYYVGRDFDNYWLRTIQNDNYMNLWADPNVVDTDQSSLFQIEPL</sequence>